<name>A0AC35G4M6_9BILA</name>
<reference evidence="2" key="1">
    <citation type="submission" date="2022-11" db="UniProtKB">
        <authorList>
            <consortium name="WormBaseParasite"/>
        </authorList>
    </citation>
    <scope>IDENTIFICATION</scope>
</reference>
<proteinExistence type="predicted"/>
<dbReference type="WBParaSite" id="PS1159_v2.g23511.t1">
    <property type="protein sequence ID" value="PS1159_v2.g23511.t1"/>
    <property type="gene ID" value="PS1159_v2.g23511"/>
</dbReference>
<evidence type="ECO:0000313" key="1">
    <source>
        <dbReference type="Proteomes" id="UP000887580"/>
    </source>
</evidence>
<protein>
    <submittedName>
        <fullName evidence="2">DNA topoisomerase</fullName>
    </submittedName>
</protein>
<accession>A0AC35G4M6</accession>
<evidence type="ECO:0000313" key="2">
    <source>
        <dbReference type="WBParaSite" id="PS1159_v2.g23511.t1"/>
    </source>
</evidence>
<sequence>MGSLKKNAGDKNDENVHPVLEHGKEVLKEYLNLFGFASMEEAEDYLVTPADTKFDHIPQTVPLEILMVAEKPSTALEIVLRLSLGRFSCSGTGQNKVFHFQGMVFGRHANVWVASTFGHLTEQTFKEELSSDEAEKALRGKIVDISCNSSLSYEFFAKLGRGCDAVILWLDNDHEGEAISFEKFDLCRVVDGPIHVKSECVKAPAGMNSCRLLQDQSKYFGRPPVATADIAQSLYTKAMTTYSRTETTKHPKDMKLSVWQLRANLLKFMKDDDLGFSPNMNFDEEKAKERGINRGDHPPIMPIGKPLSRYAGNLSKEEIEVYHYICRQFLASSMPDYQYSNKKVMLEMGNGYILPYQFEQNDVLGFTEVLPEYKVPTPGDAVVAELVRGAEFKYTVSIKEYPHQRFLLEHELIEKMEQYNVGTDGTIPNYIETMERDGYVKVDPKTRELKPTGLGIKMIEAYRGRECIPDMVDPKYREKFIQGIEEIASGKRDFVTFYNETMKDVYVHYKKFDAYLERYIEAAKDELKPLVKEKNDQDMAMENEKKMAREEAEKKLKLEK</sequence>
<organism evidence="1 2">
    <name type="scientific">Panagrolaimus sp. PS1159</name>
    <dbReference type="NCBI Taxonomy" id="55785"/>
    <lineage>
        <taxon>Eukaryota</taxon>
        <taxon>Metazoa</taxon>
        <taxon>Ecdysozoa</taxon>
        <taxon>Nematoda</taxon>
        <taxon>Chromadorea</taxon>
        <taxon>Rhabditida</taxon>
        <taxon>Tylenchina</taxon>
        <taxon>Panagrolaimomorpha</taxon>
        <taxon>Panagrolaimoidea</taxon>
        <taxon>Panagrolaimidae</taxon>
        <taxon>Panagrolaimus</taxon>
    </lineage>
</organism>
<dbReference type="Proteomes" id="UP000887580">
    <property type="component" value="Unplaced"/>
</dbReference>